<reference evidence="3 4" key="1">
    <citation type="journal article" date="2024" name="Science">
        <title>Giant polyketide synthase enzymes in the biosynthesis of giant marine polyether toxins.</title>
        <authorList>
            <person name="Fallon T.R."/>
            <person name="Shende V.V."/>
            <person name="Wierzbicki I.H."/>
            <person name="Pendleton A.L."/>
            <person name="Watervoot N.F."/>
            <person name="Auber R.P."/>
            <person name="Gonzalez D.J."/>
            <person name="Wisecaver J.H."/>
            <person name="Moore B.S."/>
        </authorList>
    </citation>
    <scope>NUCLEOTIDE SEQUENCE [LARGE SCALE GENOMIC DNA]</scope>
    <source>
        <strain evidence="3 4">12B1</strain>
    </source>
</reference>
<feature type="coiled-coil region" evidence="1">
    <location>
        <begin position="319"/>
        <end position="353"/>
    </location>
</feature>
<dbReference type="AlphaFoldDB" id="A0AB34IVV1"/>
<gene>
    <name evidence="3" type="ORF">AB1Y20_007991</name>
</gene>
<dbReference type="Proteomes" id="UP001515480">
    <property type="component" value="Unassembled WGS sequence"/>
</dbReference>
<organism evidence="3 4">
    <name type="scientific">Prymnesium parvum</name>
    <name type="common">Toxic golden alga</name>
    <dbReference type="NCBI Taxonomy" id="97485"/>
    <lineage>
        <taxon>Eukaryota</taxon>
        <taxon>Haptista</taxon>
        <taxon>Haptophyta</taxon>
        <taxon>Prymnesiophyceae</taxon>
        <taxon>Prymnesiales</taxon>
        <taxon>Prymnesiaceae</taxon>
        <taxon>Prymnesium</taxon>
    </lineage>
</organism>
<feature type="compositionally biased region" description="Acidic residues" evidence="2">
    <location>
        <begin position="577"/>
        <end position="586"/>
    </location>
</feature>
<feature type="coiled-coil region" evidence="1">
    <location>
        <begin position="474"/>
        <end position="526"/>
    </location>
</feature>
<evidence type="ECO:0000313" key="3">
    <source>
        <dbReference type="EMBL" id="KAL1507138.1"/>
    </source>
</evidence>
<evidence type="ECO:0000313" key="4">
    <source>
        <dbReference type="Proteomes" id="UP001515480"/>
    </source>
</evidence>
<feature type="region of interest" description="Disordered" evidence="2">
    <location>
        <begin position="532"/>
        <end position="612"/>
    </location>
</feature>
<feature type="compositionally biased region" description="Pro residues" evidence="2">
    <location>
        <begin position="77"/>
        <end position="88"/>
    </location>
</feature>
<name>A0AB34IVV1_PRYPA</name>
<evidence type="ECO:0000256" key="2">
    <source>
        <dbReference type="SAM" id="MobiDB-lite"/>
    </source>
</evidence>
<dbReference type="PANTHER" id="PTHR34894:SF5">
    <property type="entry name" value="EF-HAND DOMAIN-CONTAINING PROTEIN"/>
    <property type="match status" value="1"/>
</dbReference>
<comment type="caution">
    <text evidence="3">The sequence shown here is derived from an EMBL/GenBank/DDBJ whole genome shotgun (WGS) entry which is preliminary data.</text>
</comment>
<evidence type="ECO:0000256" key="1">
    <source>
        <dbReference type="SAM" id="Coils"/>
    </source>
</evidence>
<sequence length="612" mass="67003">MPTFRPDAQPSRASATPAECHVLSLPSPPEPPDAPPPRASRDAPSIRPPLTKLSARTPRLLPSERASLLRQAVATPPHAPRPLPPPSTAPHRRLFTKETLPSLSGDVARLPNPCEWRQPPSTHHLPGLRKSKLPPSGVPEKYHVHRHEAVRPIDSNCHAVWDEEEQMWQVTVFPAINPSGREQIGYLHDALNEMLEAERLEAVACGALPPDEPVSAIQIFESASDPDAAYRTIHSIYAAGIAEVSRQVACHCTERGQLLVNLWASAQALKDRFIAMKLEELEDLHAKHVALSSSIVNADQRLQQSNQAETTLASTMEELERVKASREKLISMVKSLQAAMISIEEQLRVAQNKRRYAEHQLATWLPNASLYAQRASHEALEAYVAISRGAGEPLGAAEVQSRAAAWMARVRAEAAKLADWEAPPQLSEAVPLRAEALKLMLRDVERVLGALLCLRVAEEEEAPPADAAEEPQGVEELQAERRRLLLELQGTRQRAASDAAAYERQVASLRAQIAEMRSERDEAERRRMMGGSLEAMVDEEERDPLTRQDSAATSSSNRGSDVGGGRLSAAMDTLDAVFEDPPEADSLDAHADSLADNAEEQPVAAALHARLA</sequence>
<feature type="compositionally biased region" description="Polar residues" evidence="2">
    <location>
        <begin position="547"/>
        <end position="559"/>
    </location>
</feature>
<dbReference type="PANTHER" id="PTHR34894">
    <property type="entry name" value="SAM-DEPENDENT METHYLTRANSFERASE RSMI, CONSERVED SITE"/>
    <property type="match status" value="1"/>
</dbReference>
<keyword evidence="4" id="KW-1185">Reference proteome</keyword>
<feature type="compositionally biased region" description="Pro residues" evidence="2">
    <location>
        <begin position="26"/>
        <end position="38"/>
    </location>
</feature>
<keyword evidence="1" id="KW-0175">Coiled coil</keyword>
<protein>
    <recommendedName>
        <fullName evidence="5">Axonemal dynein light chain domain-containing protein 1</fullName>
    </recommendedName>
</protein>
<accession>A0AB34IVV1</accession>
<feature type="region of interest" description="Disordered" evidence="2">
    <location>
        <begin position="1"/>
        <end position="63"/>
    </location>
</feature>
<evidence type="ECO:0008006" key="5">
    <source>
        <dbReference type="Google" id="ProtNLM"/>
    </source>
</evidence>
<feature type="region of interest" description="Disordered" evidence="2">
    <location>
        <begin position="73"/>
        <end position="92"/>
    </location>
</feature>
<feature type="region of interest" description="Disordered" evidence="2">
    <location>
        <begin position="114"/>
        <end position="137"/>
    </location>
</feature>
<dbReference type="EMBL" id="JBGBPQ010000018">
    <property type="protein sequence ID" value="KAL1507138.1"/>
    <property type="molecule type" value="Genomic_DNA"/>
</dbReference>
<proteinExistence type="predicted"/>